<name>A0A5C5G4K4_9BASI</name>
<evidence type="ECO:0000313" key="9">
    <source>
        <dbReference type="Proteomes" id="UP000311382"/>
    </source>
</evidence>
<evidence type="ECO:0000256" key="4">
    <source>
        <dbReference type="ARBA" id="ARBA00023136"/>
    </source>
</evidence>
<dbReference type="SUPFAM" id="SSF103473">
    <property type="entry name" value="MFS general substrate transporter"/>
    <property type="match status" value="1"/>
</dbReference>
<reference evidence="8 9" key="1">
    <citation type="submission" date="2019-03" db="EMBL/GenBank/DDBJ databases">
        <title>Rhodosporidium diobovatum UCD-FST 08-225 genome sequencing, assembly, and annotation.</title>
        <authorList>
            <person name="Fakankun I.U."/>
            <person name="Fristensky B."/>
            <person name="Levin D.B."/>
        </authorList>
    </citation>
    <scope>NUCLEOTIDE SEQUENCE [LARGE SCALE GENOMIC DNA]</scope>
    <source>
        <strain evidence="8 9">UCD-FST 08-225</strain>
    </source>
</reference>
<dbReference type="EMBL" id="SOZI01000013">
    <property type="protein sequence ID" value="TNY23264.1"/>
    <property type="molecule type" value="Genomic_DNA"/>
</dbReference>
<comment type="subcellular location">
    <subcellularLocation>
        <location evidence="1">Membrane</location>
        <topology evidence="1">Multi-pass membrane protein</topology>
    </subcellularLocation>
</comment>
<evidence type="ECO:0000256" key="2">
    <source>
        <dbReference type="ARBA" id="ARBA00022692"/>
    </source>
</evidence>
<feature type="domain" description="Major facilitator superfamily (MFS) profile" evidence="7">
    <location>
        <begin position="125"/>
        <end position="553"/>
    </location>
</feature>
<feature type="transmembrane region" description="Helical" evidence="6">
    <location>
        <begin position="392"/>
        <end position="413"/>
    </location>
</feature>
<keyword evidence="3 6" id="KW-1133">Transmembrane helix</keyword>
<protein>
    <submittedName>
        <fullName evidence="8">MFS general substrate transporter</fullName>
    </submittedName>
</protein>
<dbReference type="PROSITE" id="PS00216">
    <property type="entry name" value="SUGAR_TRANSPORT_1"/>
    <property type="match status" value="1"/>
</dbReference>
<feature type="transmembrane region" description="Helical" evidence="6">
    <location>
        <begin position="279"/>
        <end position="300"/>
    </location>
</feature>
<feature type="compositionally biased region" description="Polar residues" evidence="5">
    <location>
        <begin position="73"/>
        <end position="84"/>
    </location>
</feature>
<dbReference type="GO" id="GO:0022857">
    <property type="term" value="F:transmembrane transporter activity"/>
    <property type="evidence" value="ECO:0007669"/>
    <property type="project" value="InterPro"/>
</dbReference>
<feature type="transmembrane region" description="Helical" evidence="6">
    <location>
        <begin position="459"/>
        <end position="482"/>
    </location>
</feature>
<comment type="caution">
    <text evidence="8">The sequence shown here is derived from an EMBL/GenBank/DDBJ whole genome shotgun (WGS) entry which is preliminary data.</text>
</comment>
<evidence type="ECO:0000256" key="5">
    <source>
        <dbReference type="SAM" id="MobiDB-lite"/>
    </source>
</evidence>
<dbReference type="InterPro" id="IPR011701">
    <property type="entry name" value="MFS"/>
</dbReference>
<dbReference type="STRING" id="5288.A0A5C5G4K4"/>
<dbReference type="Gene3D" id="1.20.1250.20">
    <property type="entry name" value="MFS general substrate transporter like domains"/>
    <property type="match status" value="1"/>
</dbReference>
<feature type="compositionally biased region" description="Polar residues" evidence="5">
    <location>
        <begin position="35"/>
        <end position="44"/>
    </location>
</feature>
<sequence>MSSSTELPASDFASLERAVSHGVVQRPLSTEEEQTFPQLTQAGSHTDAYLEETRTGLVLAQEAEATPPAHIRSPSQSTLVSASFSHHGPSDPEKRVKESDVKLVTWLEGDPENPRNWGTGKKWLQTFLPSLLAFLSGFASAIITGGMPEMAAHFDVSERVVNLTVCVFVIGFGLGPLILSPLSEMYGRRIVYIVSMGLFAIFTIPECVTDSFAVLVVFRFIAGCMASGVMCNAAGSIGDVWSVNERGNKMATFSAVLFASPCLGPLVGGYITLGAGWRWMWWVLLIFSGVVWVFTSLLLVETYAPTLLKWRAQKLRKETGDSSIMTEQERQGRPLSEVANESLLRPLVMLTTEPIMTAFSAYLCLIYALLYAFFFAYPIVFLPHGFNTGEVGLCFMSILVGIALVAVTGVPLQELYYQRQVAKHNGHPPPEARLPLMMGCSILLPISLFIFAATSIESVHWAGALVSGIPFGFALVGIYISANTYLAVTFSQYSASAMAAKTFIRSLCGAAASVFTLPMYEGIGNLWAGMVWAFISVAMLPIPFIFFFYGAQIRGRSTMASSS</sequence>
<keyword evidence="9" id="KW-1185">Reference proteome</keyword>
<dbReference type="PANTHER" id="PTHR23502:SF48">
    <property type="entry name" value="MULTIDRUG TRANSPORTER, PUTATIVE (AFU_ORTHOLOGUE AFUA_5G02700)-RELATED"/>
    <property type="match status" value="1"/>
</dbReference>
<dbReference type="InterPro" id="IPR005829">
    <property type="entry name" value="Sugar_transporter_CS"/>
</dbReference>
<keyword evidence="2 6" id="KW-0812">Transmembrane</keyword>
<dbReference type="Pfam" id="PF07690">
    <property type="entry name" value="MFS_1"/>
    <property type="match status" value="1"/>
</dbReference>
<organism evidence="8 9">
    <name type="scientific">Rhodotorula diobovata</name>
    <dbReference type="NCBI Taxonomy" id="5288"/>
    <lineage>
        <taxon>Eukaryota</taxon>
        <taxon>Fungi</taxon>
        <taxon>Dikarya</taxon>
        <taxon>Basidiomycota</taxon>
        <taxon>Pucciniomycotina</taxon>
        <taxon>Microbotryomycetes</taxon>
        <taxon>Sporidiobolales</taxon>
        <taxon>Sporidiobolaceae</taxon>
        <taxon>Rhodotorula</taxon>
    </lineage>
</organism>
<feature type="transmembrane region" description="Helical" evidence="6">
    <location>
        <begin position="359"/>
        <end position="380"/>
    </location>
</feature>
<accession>A0A5C5G4K4</accession>
<gene>
    <name evidence="8" type="ORF">DMC30DRAFT_347605</name>
</gene>
<feature type="region of interest" description="Disordered" evidence="5">
    <location>
        <begin position="1"/>
        <end position="47"/>
    </location>
</feature>
<dbReference type="Proteomes" id="UP000311382">
    <property type="component" value="Unassembled WGS sequence"/>
</dbReference>
<feature type="transmembrane region" description="Helical" evidence="6">
    <location>
        <begin position="216"/>
        <end position="238"/>
    </location>
</feature>
<feature type="transmembrane region" description="Helical" evidence="6">
    <location>
        <begin position="186"/>
        <end position="204"/>
    </location>
</feature>
<dbReference type="GO" id="GO:0005886">
    <property type="term" value="C:plasma membrane"/>
    <property type="evidence" value="ECO:0007669"/>
    <property type="project" value="TreeGrafter"/>
</dbReference>
<evidence type="ECO:0000256" key="3">
    <source>
        <dbReference type="ARBA" id="ARBA00022989"/>
    </source>
</evidence>
<dbReference type="FunFam" id="1.20.1250.20:FF:000011">
    <property type="entry name" value="MFS multidrug transporter, putative"/>
    <property type="match status" value="1"/>
</dbReference>
<proteinExistence type="predicted"/>
<dbReference type="GO" id="GO:0140115">
    <property type="term" value="P:export across plasma membrane"/>
    <property type="evidence" value="ECO:0007669"/>
    <property type="project" value="UniProtKB-ARBA"/>
</dbReference>
<dbReference type="OrthoDB" id="6770063at2759"/>
<feature type="transmembrane region" description="Helical" evidence="6">
    <location>
        <begin position="160"/>
        <end position="179"/>
    </location>
</feature>
<dbReference type="GO" id="GO:0042908">
    <property type="term" value="P:xenobiotic transport"/>
    <property type="evidence" value="ECO:0007669"/>
    <property type="project" value="UniProtKB-ARBA"/>
</dbReference>
<feature type="region of interest" description="Disordered" evidence="5">
    <location>
        <begin position="64"/>
        <end position="97"/>
    </location>
</feature>
<dbReference type="CDD" id="cd17323">
    <property type="entry name" value="MFS_Tpo1_MDR_like"/>
    <property type="match status" value="1"/>
</dbReference>
<feature type="transmembrane region" description="Helical" evidence="6">
    <location>
        <begin position="526"/>
        <end position="549"/>
    </location>
</feature>
<feature type="transmembrane region" description="Helical" evidence="6">
    <location>
        <begin position="503"/>
        <end position="520"/>
    </location>
</feature>
<evidence type="ECO:0000256" key="1">
    <source>
        <dbReference type="ARBA" id="ARBA00004141"/>
    </source>
</evidence>
<dbReference type="PROSITE" id="PS50850">
    <property type="entry name" value="MFS"/>
    <property type="match status" value="1"/>
</dbReference>
<dbReference type="PANTHER" id="PTHR23502">
    <property type="entry name" value="MAJOR FACILITATOR SUPERFAMILY"/>
    <property type="match status" value="1"/>
</dbReference>
<dbReference type="InterPro" id="IPR036259">
    <property type="entry name" value="MFS_trans_sf"/>
</dbReference>
<keyword evidence="4 6" id="KW-0472">Membrane</keyword>
<evidence type="ECO:0000256" key="6">
    <source>
        <dbReference type="SAM" id="Phobius"/>
    </source>
</evidence>
<evidence type="ECO:0000313" key="8">
    <source>
        <dbReference type="EMBL" id="TNY23264.1"/>
    </source>
</evidence>
<dbReference type="InterPro" id="IPR020846">
    <property type="entry name" value="MFS_dom"/>
</dbReference>
<feature type="transmembrane region" description="Helical" evidence="6">
    <location>
        <begin position="250"/>
        <end position="273"/>
    </location>
</feature>
<feature type="transmembrane region" description="Helical" evidence="6">
    <location>
        <begin position="434"/>
        <end position="453"/>
    </location>
</feature>
<feature type="transmembrane region" description="Helical" evidence="6">
    <location>
        <begin position="127"/>
        <end position="148"/>
    </location>
</feature>
<feature type="compositionally biased region" description="Basic and acidic residues" evidence="5">
    <location>
        <begin position="88"/>
        <end position="97"/>
    </location>
</feature>
<dbReference type="AlphaFoldDB" id="A0A5C5G4K4"/>
<evidence type="ECO:0000259" key="7">
    <source>
        <dbReference type="PROSITE" id="PS50850"/>
    </source>
</evidence>